<dbReference type="AlphaFoldDB" id="R7VS60"/>
<sequence length="103" mass="11564">MTTQLVSTGSPASVLSSYFKFPPHFSPSRSPIPPTSHRKTPHGNMRQNPEGKQREVDVTTTMALFWKLCKMPDDTPRRSFSLCCTLQYHAPALKTEGDTELRA</sequence>
<evidence type="ECO:0000256" key="1">
    <source>
        <dbReference type="SAM" id="MobiDB-lite"/>
    </source>
</evidence>
<reference evidence="2" key="1">
    <citation type="journal article" date="2013" name="Science">
        <title>Genomic diversity and evolution of the head crest in the rock pigeon.</title>
        <authorList>
            <person name="Shapiro M.D."/>
            <person name="Kronenberg Z."/>
            <person name="Li C."/>
            <person name="Domyan E.T."/>
            <person name="Pan H."/>
            <person name="Campbell M."/>
            <person name="Tan H."/>
            <person name="Huff C.D."/>
            <person name="Hu H."/>
            <person name="Vickrey A.I."/>
            <person name="Nielsen S.C."/>
            <person name="Stringham S.A."/>
            <person name="Hu H."/>
            <person name="Willerslev E."/>
            <person name="Gilbert M.T."/>
            <person name="Yandell M."/>
            <person name="Zhang G."/>
            <person name="Wang J."/>
        </authorList>
    </citation>
    <scope>NUCLEOTIDE SEQUENCE [LARGE SCALE GENOMIC DNA]</scope>
    <source>
        <tissue evidence="2">Blood</tissue>
    </source>
</reference>
<proteinExistence type="predicted"/>
<feature type="region of interest" description="Disordered" evidence="1">
    <location>
        <begin position="24"/>
        <end position="56"/>
    </location>
</feature>
<gene>
    <name evidence="2" type="ORF">A306_14050</name>
</gene>
<dbReference type="EMBL" id="KB376009">
    <property type="protein sequence ID" value="EMC78580.1"/>
    <property type="molecule type" value="Genomic_DNA"/>
</dbReference>
<protein>
    <submittedName>
        <fullName evidence="2">Uncharacterized protein</fullName>
    </submittedName>
</protein>
<evidence type="ECO:0000313" key="2">
    <source>
        <dbReference type="EMBL" id="EMC78580.1"/>
    </source>
</evidence>
<name>R7VS60_COLLI</name>
<organism evidence="2">
    <name type="scientific">Columba livia</name>
    <name type="common">Rock dove</name>
    <dbReference type="NCBI Taxonomy" id="8932"/>
    <lineage>
        <taxon>Eukaryota</taxon>
        <taxon>Metazoa</taxon>
        <taxon>Chordata</taxon>
        <taxon>Craniata</taxon>
        <taxon>Vertebrata</taxon>
        <taxon>Euteleostomi</taxon>
        <taxon>Archelosauria</taxon>
        <taxon>Archosauria</taxon>
        <taxon>Dinosauria</taxon>
        <taxon>Saurischia</taxon>
        <taxon>Theropoda</taxon>
        <taxon>Coelurosauria</taxon>
        <taxon>Aves</taxon>
        <taxon>Neognathae</taxon>
        <taxon>Neoaves</taxon>
        <taxon>Columbimorphae</taxon>
        <taxon>Columbiformes</taxon>
        <taxon>Columbidae</taxon>
        <taxon>Columba</taxon>
    </lineage>
</organism>
<accession>R7VS60</accession>